<organism evidence="1 2">
    <name type="scientific">Flavobacterium columnare</name>
    <dbReference type="NCBI Taxonomy" id="996"/>
    <lineage>
        <taxon>Bacteria</taxon>
        <taxon>Pseudomonadati</taxon>
        <taxon>Bacteroidota</taxon>
        <taxon>Flavobacteriia</taxon>
        <taxon>Flavobacteriales</taxon>
        <taxon>Flavobacteriaceae</taxon>
        <taxon>Flavobacterium</taxon>
    </lineage>
</organism>
<dbReference type="Proteomes" id="UP000304840">
    <property type="component" value="Chromosome"/>
</dbReference>
<reference evidence="2" key="1">
    <citation type="submission" date="2016-03" db="EMBL/GenBank/DDBJ databases">
        <title>Flavobacterium columnare strain B185, complete genome.</title>
        <authorList>
            <person name="Sundberg L.-R."/>
            <person name="Papponen P."/>
            <person name="Laanto E."/>
        </authorList>
    </citation>
    <scope>NUCLEOTIDE SEQUENCE [LARGE SCALE GENOMIC DNA]</scope>
    <source>
        <strain evidence="2">B185</strain>
    </source>
</reference>
<evidence type="ECO:0000313" key="2">
    <source>
        <dbReference type="Proteomes" id="UP000304840"/>
    </source>
</evidence>
<evidence type="ECO:0000313" key="1">
    <source>
        <dbReference type="EMBL" id="AMO19424.1"/>
    </source>
</evidence>
<dbReference type="AlphaFoldDB" id="A0AAI8GA79"/>
<gene>
    <name evidence="1" type="ORF">UN65_02855</name>
</gene>
<reference evidence="1 2" key="2">
    <citation type="submission" date="2019-05" db="EMBL/GenBank/DDBJ databases">
        <authorList>
            <person name="Ravantti J.J."/>
        </authorList>
    </citation>
    <scope>NUCLEOTIDE SEQUENCE [LARGE SCALE GENOMIC DNA]</scope>
    <source>
        <strain evidence="1 2">B185</strain>
    </source>
</reference>
<name>A0AAI8GA79_9FLAO</name>
<sequence>MKVILQNIQNKLTSEVTDLKYVDEDCGQLNMYQPPVKWPCCLIDVSAINYTHLGIHRTKIPQTRQTGKIAVKLTLANLKLTNSSGMAPQSQKDQAWFIWDLADKIHEKLHGFCPGENCTKMMRSNLQRSVRDDGVQEYFITYNFEASNV</sequence>
<proteinExistence type="predicted"/>
<protein>
    <submittedName>
        <fullName evidence="1">Uncharacterized protein</fullName>
    </submittedName>
</protein>
<dbReference type="EMBL" id="CP010992">
    <property type="protein sequence ID" value="AMO19424.1"/>
    <property type="molecule type" value="Genomic_DNA"/>
</dbReference>
<accession>A0AAI8GA79</accession>
<dbReference type="RefSeq" id="WP_138424933.1">
    <property type="nucleotide sequence ID" value="NZ_CP010992.1"/>
</dbReference>